<dbReference type="VEuPathDB" id="FungiDB:PAAG_12572"/>
<name>A0A0A2VIL8_PARBA</name>
<evidence type="ECO:0000313" key="2">
    <source>
        <dbReference type="Proteomes" id="UP000002059"/>
    </source>
</evidence>
<dbReference type="KEGG" id="pbl:PAAG_12572"/>
<dbReference type="EMBL" id="KN294027">
    <property type="protein sequence ID" value="KGQ00759.1"/>
    <property type="molecule type" value="Genomic_DNA"/>
</dbReference>
<dbReference type="RefSeq" id="XP_015702337.1">
    <property type="nucleotide sequence ID" value="XM_015848047.1"/>
</dbReference>
<sequence length="62" mass="6801">MRPAHPHYPAIAGWIQDNRDALAGLAGLVGPRPTGSRGYGGPWGSDVAVDMYWVDRYRDYGI</sequence>
<reference evidence="1 2" key="1">
    <citation type="journal article" date="2011" name="PLoS Genet.">
        <title>Comparative genomic analysis of human fungal pathogens causing paracoccidioidomycosis.</title>
        <authorList>
            <person name="Desjardins C.A."/>
            <person name="Champion M.D."/>
            <person name="Holder J.W."/>
            <person name="Muszewska A."/>
            <person name="Goldberg J."/>
            <person name="Bailao A.M."/>
            <person name="Brigido M.M."/>
            <person name="Ferreira M.E."/>
            <person name="Garcia A.M."/>
            <person name="Grynberg M."/>
            <person name="Gujja S."/>
            <person name="Heiman D.I."/>
            <person name="Henn M.R."/>
            <person name="Kodira C.D."/>
            <person name="Leon-Narvaez H."/>
            <person name="Longo L.V."/>
            <person name="Ma L.J."/>
            <person name="Malavazi I."/>
            <person name="Matsuo A.L."/>
            <person name="Morais F.V."/>
            <person name="Pereira M."/>
            <person name="Rodriguez-Brito S."/>
            <person name="Sakthikumar S."/>
            <person name="Salem-Izacc S.M."/>
            <person name="Sykes S.M."/>
            <person name="Teixeira M.M."/>
            <person name="Vallejo M.C."/>
            <person name="Walter M.E."/>
            <person name="Yandava C."/>
            <person name="Young S."/>
            <person name="Zeng Q."/>
            <person name="Zucker J."/>
            <person name="Felipe M.S."/>
            <person name="Goldman G.H."/>
            <person name="Haas B.J."/>
            <person name="McEwen J.G."/>
            <person name="Nino-Vega G."/>
            <person name="Puccia R."/>
            <person name="San-Blas G."/>
            <person name="Soares C.M."/>
            <person name="Birren B.W."/>
            <person name="Cuomo C.A."/>
        </authorList>
    </citation>
    <scope>NUCLEOTIDE SEQUENCE [LARGE SCALE GENOMIC DNA]</scope>
    <source>
        <strain evidence="2">ATCC MYA-826 / Pb01</strain>
    </source>
</reference>
<dbReference type="HOGENOM" id="CLU_2904788_0_0_1"/>
<dbReference type="GeneID" id="26971177"/>
<protein>
    <submittedName>
        <fullName evidence="1">Uncharacterized protein</fullName>
    </submittedName>
</protein>
<accession>A0A0A2VIL8</accession>
<proteinExistence type="predicted"/>
<dbReference type="Proteomes" id="UP000002059">
    <property type="component" value="Partially assembled WGS sequence"/>
</dbReference>
<evidence type="ECO:0000313" key="1">
    <source>
        <dbReference type="EMBL" id="KGQ00759.1"/>
    </source>
</evidence>
<dbReference type="AlphaFoldDB" id="A0A0A2VIL8"/>
<gene>
    <name evidence="1" type="ORF">PAAG_12572</name>
</gene>
<keyword evidence="2" id="KW-1185">Reference proteome</keyword>
<organism evidence="1 2">
    <name type="scientific">Paracoccidioides lutzii (strain ATCC MYA-826 / Pb01)</name>
    <name type="common">Paracoccidioides brasiliensis</name>
    <dbReference type="NCBI Taxonomy" id="502779"/>
    <lineage>
        <taxon>Eukaryota</taxon>
        <taxon>Fungi</taxon>
        <taxon>Dikarya</taxon>
        <taxon>Ascomycota</taxon>
        <taxon>Pezizomycotina</taxon>
        <taxon>Eurotiomycetes</taxon>
        <taxon>Eurotiomycetidae</taxon>
        <taxon>Onygenales</taxon>
        <taxon>Ajellomycetaceae</taxon>
        <taxon>Paracoccidioides</taxon>
    </lineage>
</organism>